<dbReference type="InterPro" id="IPR002885">
    <property type="entry name" value="PPR_rpt"/>
</dbReference>
<dbReference type="HOGENOM" id="CLU_002706_0_1_1"/>
<dbReference type="FunFam" id="1.25.40.10:FF:000351">
    <property type="entry name" value="Pentatricopeptide repeat-containing protein"/>
    <property type="match status" value="1"/>
</dbReference>
<keyword evidence="1" id="KW-0677">Repeat</keyword>
<feature type="repeat" description="PPR" evidence="2">
    <location>
        <begin position="156"/>
        <end position="190"/>
    </location>
</feature>
<dbReference type="Pfam" id="PF13041">
    <property type="entry name" value="PPR_2"/>
    <property type="match status" value="3"/>
</dbReference>
<proteinExistence type="predicted"/>
<reference evidence="4" key="1">
    <citation type="journal article" date="2013" name="Science">
        <title>The Amborella genome and the evolution of flowering plants.</title>
        <authorList>
            <consortium name="Amborella Genome Project"/>
        </authorList>
    </citation>
    <scope>NUCLEOTIDE SEQUENCE [LARGE SCALE GENOMIC DNA]</scope>
</reference>
<accession>U5DF28</accession>
<dbReference type="AlphaFoldDB" id="U5DF28"/>
<dbReference type="PROSITE" id="PS51375">
    <property type="entry name" value="PPR"/>
    <property type="match status" value="6"/>
</dbReference>
<evidence type="ECO:0000313" key="3">
    <source>
        <dbReference type="EMBL" id="ERN20042.1"/>
    </source>
</evidence>
<dbReference type="EMBL" id="KI392062">
    <property type="protein sequence ID" value="ERN20042.1"/>
    <property type="molecule type" value="Genomic_DNA"/>
</dbReference>
<dbReference type="NCBIfam" id="TIGR00756">
    <property type="entry name" value="PPR"/>
    <property type="match status" value="4"/>
</dbReference>
<evidence type="ECO:0000313" key="4">
    <source>
        <dbReference type="Proteomes" id="UP000017836"/>
    </source>
</evidence>
<dbReference type="Gramene" id="ERN20042">
    <property type="protein sequence ID" value="ERN20042"/>
    <property type="gene ID" value="AMTR_s00071p00184210"/>
</dbReference>
<evidence type="ECO:0000256" key="2">
    <source>
        <dbReference type="PROSITE-ProRule" id="PRU00708"/>
    </source>
</evidence>
<feature type="repeat" description="PPR" evidence="2">
    <location>
        <begin position="459"/>
        <end position="493"/>
    </location>
</feature>
<dbReference type="OMA" id="PCSLIWR"/>
<feature type="repeat" description="PPR" evidence="2">
    <location>
        <begin position="22"/>
        <end position="52"/>
    </location>
</feature>
<name>U5DF28_AMBTC</name>
<keyword evidence="4" id="KW-1185">Reference proteome</keyword>
<evidence type="ECO:0000256" key="1">
    <source>
        <dbReference type="ARBA" id="ARBA00022737"/>
    </source>
</evidence>
<dbReference type="Gene3D" id="1.25.40.10">
    <property type="entry name" value="Tetratricopeptide repeat domain"/>
    <property type="match status" value="6"/>
</dbReference>
<dbReference type="Proteomes" id="UP000017836">
    <property type="component" value="Unassembled WGS sequence"/>
</dbReference>
<dbReference type="FunFam" id="1.25.40.10:FF:000344">
    <property type="entry name" value="Pentatricopeptide repeat-containing protein"/>
    <property type="match status" value="1"/>
</dbReference>
<dbReference type="GO" id="GO:0009451">
    <property type="term" value="P:RNA modification"/>
    <property type="evidence" value="ECO:0000318"/>
    <property type="project" value="GO_Central"/>
</dbReference>
<dbReference type="InterPro" id="IPR011990">
    <property type="entry name" value="TPR-like_helical_dom_sf"/>
</dbReference>
<dbReference type="Pfam" id="PF01535">
    <property type="entry name" value="PPR"/>
    <property type="match status" value="4"/>
</dbReference>
<organism evidence="3 4">
    <name type="scientific">Amborella trichopoda</name>
    <dbReference type="NCBI Taxonomy" id="13333"/>
    <lineage>
        <taxon>Eukaryota</taxon>
        <taxon>Viridiplantae</taxon>
        <taxon>Streptophyta</taxon>
        <taxon>Embryophyta</taxon>
        <taxon>Tracheophyta</taxon>
        <taxon>Spermatophyta</taxon>
        <taxon>Magnoliopsida</taxon>
        <taxon>Amborellales</taxon>
        <taxon>Amborellaceae</taxon>
        <taxon>Amborella</taxon>
    </lineage>
</organism>
<dbReference type="InterPro" id="IPR046960">
    <property type="entry name" value="PPR_At4g14850-like_plant"/>
</dbReference>
<evidence type="ECO:0008006" key="5">
    <source>
        <dbReference type="Google" id="ProtNLM"/>
    </source>
</evidence>
<feature type="repeat" description="PPR" evidence="2">
    <location>
        <begin position="53"/>
        <end position="87"/>
    </location>
</feature>
<dbReference type="eggNOG" id="KOG4197">
    <property type="taxonomic scope" value="Eukaryota"/>
</dbReference>
<sequence length="607" mass="67414">MESIEALKQVHAEVLKCGFSGDLCTANALLSAYCKIGDLLSANSIFDSMSDRDEISYEAVLIGYLKEGIIRNCLELFLLMLSHEFRPSPFAFSAVISACLCLDLRNSILGTQIHGLTVKLGLDSHASVGNSLITFYARSASLEDAWFSFKSLQSQDIISWNSLIGAYASNGHGEIALGFVREFMALGHIMNESTFANFLSACATLSILEHAKQAHALILKMRPQVGFEMDKVVLTMYHKSNCLSYASTIFRDMKEPGAFCLNLVIGLLRNNCCFREAFKLFSESLSEGLKPDHYTFLNILSCCTRLVSMEFGEQVHSQVIKRGLLEVFPVENSLLEMYAHCGKLENAERIFREMGEKDIFSWNTMILGYANLGLTEEAIGTSQEMREDGFEFNEFSLAVLIRACNCANKLVYGEQIHARVLKQGLSFDMVLMNSLLTMYSDCEMIDKALMVFEDIEYGDSASWNGLVSGLGQNGHFEDALGFYSSMNKMGLRPNHMTFASVTKSCAAFTELELGKQVHAQAIQRAFESDLSVSNSLLTMYGKCGIIEDSAKLFNLISHKDIITYNAMISAYAQNGYAQKALEIFKEMKSLGLEPNHVTFVADGGMLH</sequence>
<feature type="repeat" description="PPR" evidence="2">
    <location>
        <begin position="560"/>
        <end position="594"/>
    </location>
</feature>
<protein>
    <recommendedName>
        <fullName evidence="5">Pentacotripeptide-repeat region of PRORP domain-containing protein</fullName>
    </recommendedName>
</protein>
<dbReference type="FunFam" id="1.25.40.10:FF:000196">
    <property type="entry name" value="Pentatricopeptide repeat-containing protein At4g14850"/>
    <property type="match status" value="1"/>
</dbReference>
<dbReference type="PANTHER" id="PTHR47926">
    <property type="entry name" value="PENTATRICOPEPTIDE REPEAT-CONTAINING PROTEIN"/>
    <property type="match status" value="1"/>
</dbReference>
<gene>
    <name evidence="3" type="ORF">AMTR_s00071p00184210</name>
</gene>
<feature type="repeat" description="PPR" evidence="2">
    <location>
        <begin position="358"/>
        <end position="392"/>
    </location>
</feature>
<dbReference type="GO" id="GO:0003723">
    <property type="term" value="F:RNA binding"/>
    <property type="evidence" value="ECO:0007669"/>
    <property type="project" value="InterPro"/>
</dbReference>